<dbReference type="AlphaFoldDB" id="A0A937UMF0"/>
<protein>
    <submittedName>
        <fullName evidence="3">Excalibur calcium-binding domain-containing protein</fullName>
    </submittedName>
</protein>
<dbReference type="RefSeq" id="WP_203002375.1">
    <property type="nucleotide sequence ID" value="NZ_JADWYU010000104.1"/>
</dbReference>
<dbReference type="EMBL" id="JAEACQ010000148">
    <property type="protein sequence ID" value="MBL7626777.1"/>
    <property type="molecule type" value="Genomic_DNA"/>
</dbReference>
<evidence type="ECO:0000259" key="2">
    <source>
        <dbReference type="SMART" id="SM00894"/>
    </source>
</evidence>
<sequence>MTYKNCDAVRAAGAAPLYRGQPGYTEGSRGLDRDSDGVACEN</sequence>
<dbReference type="SMART" id="SM00894">
    <property type="entry name" value="Excalibur"/>
    <property type="match status" value="1"/>
</dbReference>
<reference evidence="3" key="1">
    <citation type="submission" date="2020-12" db="EMBL/GenBank/DDBJ databases">
        <title>Genomic characterization of non-nitrogen-fixing Frankia strains.</title>
        <authorList>
            <person name="Carlos-Shanley C."/>
            <person name="Guerra T."/>
            <person name="Hahn D."/>
        </authorList>
    </citation>
    <scope>NUCLEOTIDE SEQUENCE</scope>
    <source>
        <strain evidence="3">CN6</strain>
    </source>
</reference>
<evidence type="ECO:0000313" key="4">
    <source>
        <dbReference type="Proteomes" id="UP000604475"/>
    </source>
</evidence>
<dbReference type="Pfam" id="PF05901">
    <property type="entry name" value="Excalibur"/>
    <property type="match status" value="1"/>
</dbReference>
<proteinExistence type="predicted"/>
<accession>A0A937UMF0</accession>
<keyword evidence="4" id="KW-1185">Reference proteome</keyword>
<name>A0A937UMF0_9ACTN</name>
<evidence type="ECO:0000256" key="1">
    <source>
        <dbReference type="SAM" id="MobiDB-lite"/>
    </source>
</evidence>
<dbReference type="InterPro" id="IPR008613">
    <property type="entry name" value="Excalibur_Ca-bd_domain"/>
</dbReference>
<comment type="caution">
    <text evidence="3">The sequence shown here is derived from an EMBL/GenBank/DDBJ whole genome shotgun (WGS) entry which is preliminary data.</text>
</comment>
<feature type="region of interest" description="Disordered" evidence="1">
    <location>
        <begin position="18"/>
        <end position="42"/>
    </location>
</feature>
<dbReference type="Proteomes" id="UP000604475">
    <property type="component" value="Unassembled WGS sequence"/>
</dbReference>
<organism evidence="3 4">
    <name type="scientific">Frankia nepalensis</name>
    <dbReference type="NCBI Taxonomy" id="1836974"/>
    <lineage>
        <taxon>Bacteria</taxon>
        <taxon>Bacillati</taxon>
        <taxon>Actinomycetota</taxon>
        <taxon>Actinomycetes</taxon>
        <taxon>Frankiales</taxon>
        <taxon>Frankiaceae</taxon>
        <taxon>Frankia</taxon>
    </lineage>
</organism>
<feature type="domain" description="Excalibur calcium-binding" evidence="2">
    <location>
        <begin position="2"/>
        <end position="41"/>
    </location>
</feature>
<evidence type="ECO:0000313" key="3">
    <source>
        <dbReference type="EMBL" id="MBL7626777.1"/>
    </source>
</evidence>
<gene>
    <name evidence="3" type="ORF">I7412_06255</name>
</gene>